<dbReference type="InParanoid" id="A0A1Z5S656"/>
<reference evidence="3 4" key="1">
    <citation type="journal article" date="2009" name="Nature">
        <title>The Sorghum bicolor genome and the diversification of grasses.</title>
        <authorList>
            <person name="Paterson A.H."/>
            <person name="Bowers J.E."/>
            <person name="Bruggmann R."/>
            <person name="Dubchak I."/>
            <person name="Grimwood J."/>
            <person name="Gundlach H."/>
            <person name="Haberer G."/>
            <person name="Hellsten U."/>
            <person name="Mitros T."/>
            <person name="Poliakov A."/>
            <person name="Schmutz J."/>
            <person name="Spannagl M."/>
            <person name="Tang H."/>
            <person name="Wang X."/>
            <person name="Wicker T."/>
            <person name="Bharti A.K."/>
            <person name="Chapman J."/>
            <person name="Feltus F.A."/>
            <person name="Gowik U."/>
            <person name="Grigoriev I.V."/>
            <person name="Lyons E."/>
            <person name="Maher C.A."/>
            <person name="Martis M."/>
            <person name="Narechania A."/>
            <person name="Otillar R.P."/>
            <person name="Penning B.W."/>
            <person name="Salamov A.A."/>
            <person name="Wang Y."/>
            <person name="Zhang L."/>
            <person name="Carpita N.C."/>
            <person name="Freeling M."/>
            <person name="Gingle A.R."/>
            <person name="Hash C.T."/>
            <person name="Keller B."/>
            <person name="Klein P."/>
            <person name="Kresovich S."/>
            <person name="McCann M.C."/>
            <person name="Ming R."/>
            <person name="Peterson D.G."/>
            <person name="Mehboob-ur-Rahman"/>
            <person name="Ware D."/>
            <person name="Westhoff P."/>
            <person name="Mayer K.F."/>
            <person name="Messing J."/>
            <person name="Rokhsar D.S."/>
        </authorList>
    </citation>
    <scope>NUCLEOTIDE SEQUENCE [LARGE SCALE GENOMIC DNA]</scope>
    <source>
        <strain evidence="4">cv. BTx623</strain>
    </source>
</reference>
<feature type="chain" id="PRO_5013232911" evidence="2">
    <location>
        <begin position="26"/>
        <end position="232"/>
    </location>
</feature>
<dbReference type="EMBL" id="CM000760">
    <property type="protein sequence ID" value="OQU91286.1"/>
    <property type="molecule type" value="Genomic_DNA"/>
</dbReference>
<feature type="region of interest" description="Disordered" evidence="1">
    <location>
        <begin position="30"/>
        <end position="53"/>
    </location>
</feature>
<feature type="signal peptide" evidence="2">
    <location>
        <begin position="1"/>
        <end position="25"/>
    </location>
</feature>
<organism evidence="3 4">
    <name type="scientific">Sorghum bicolor</name>
    <name type="common">Sorghum</name>
    <name type="synonym">Sorghum vulgare</name>
    <dbReference type="NCBI Taxonomy" id="4558"/>
    <lineage>
        <taxon>Eukaryota</taxon>
        <taxon>Viridiplantae</taxon>
        <taxon>Streptophyta</taxon>
        <taxon>Embryophyta</taxon>
        <taxon>Tracheophyta</taxon>
        <taxon>Spermatophyta</taxon>
        <taxon>Magnoliopsida</taxon>
        <taxon>Liliopsida</taxon>
        <taxon>Poales</taxon>
        <taxon>Poaceae</taxon>
        <taxon>PACMAD clade</taxon>
        <taxon>Panicoideae</taxon>
        <taxon>Andropogonodae</taxon>
        <taxon>Andropogoneae</taxon>
        <taxon>Sorghinae</taxon>
        <taxon>Sorghum</taxon>
    </lineage>
</organism>
<dbReference type="eggNOG" id="ENOG502R3TF">
    <property type="taxonomic scope" value="Eukaryota"/>
</dbReference>
<evidence type="ECO:0000313" key="4">
    <source>
        <dbReference type="Proteomes" id="UP000000768"/>
    </source>
</evidence>
<dbReference type="AlphaFoldDB" id="A0A1Z5S656"/>
<evidence type="ECO:0000256" key="2">
    <source>
        <dbReference type="SAM" id="SignalP"/>
    </source>
</evidence>
<proteinExistence type="predicted"/>
<dbReference type="OMA" id="HLPAAYW"/>
<sequence>MVRAFAAIAVATAFHLLAVLHGTSAARPMGRQAAASSGTATSSPLALAPAGHQNHQRHAVAAATAARAGKWLPFAGVHHHLPAAAARAGKWLPFAGVHHNLPGAAAAPVPWVGAGGDLAGGAAGAVEGGEGEEVVREQPDRERRQQRPSYEGDGTTTTTRQEQLAMWASLLNPKRKGRAAGTGWIPAPGAGGVVADDEPAKAADAVEGAEADDTGADGGARLGQTYWGNNGN</sequence>
<dbReference type="Gramene" id="OQU91286">
    <property type="protein sequence ID" value="OQU91286"/>
    <property type="gene ID" value="SORBI_3001G159100"/>
</dbReference>
<name>A0A1Z5S656_SORBI</name>
<gene>
    <name evidence="3" type="ORF">SORBI_3001G159100</name>
</gene>
<feature type="region of interest" description="Disordered" evidence="1">
    <location>
        <begin position="177"/>
        <end position="232"/>
    </location>
</feature>
<reference evidence="4" key="2">
    <citation type="journal article" date="2018" name="Plant J.">
        <title>The Sorghum bicolor reference genome: improved assembly, gene annotations, a transcriptome atlas, and signatures of genome organization.</title>
        <authorList>
            <person name="McCormick R.F."/>
            <person name="Truong S.K."/>
            <person name="Sreedasyam A."/>
            <person name="Jenkins J."/>
            <person name="Shu S."/>
            <person name="Sims D."/>
            <person name="Kennedy M."/>
            <person name="Amirebrahimi M."/>
            <person name="Weers B.D."/>
            <person name="McKinley B."/>
            <person name="Mattison A."/>
            <person name="Morishige D.T."/>
            <person name="Grimwood J."/>
            <person name="Schmutz J."/>
            <person name="Mullet J.E."/>
        </authorList>
    </citation>
    <scope>NUCLEOTIDE SEQUENCE [LARGE SCALE GENOMIC DNA]</scope>
    <source>
        <strain evidence="4">cv. BTx623</strain>
    </source>
</reference>
<keyword evidence="2" id="KW-0732">Signal</keyword>
<dbReference type="Proteomes" id="UP000000768">
    <property type="component" value="Chromosome 1"/>
</dbReference>
<protein>
    <submittedName>
        <fullName evidence="3">Uncharacterized protein</fullName>
    </submittedName>
</protein>
<evidence type="ECO:0000256" key="1">
    <source>
        <dbReference type="SAM" id="MobiDB-lite"/>
    </source>
</evidence>
<accession>A0A1Z5S656</accession>
<feature type="compositionally biased region" description="Low complexity" evidence="1">
    <location>
        <begin position="33"/>
        <end position="48"/>
    </location>
</feature>
<keyword evidence="4" id="KW-1185">Reference proteome</keyword>
<evidence type="ECO:0000313" key="3">
    <source>
        <dbReference type="EMBL" id="OQU91286.1"/>
    </source>
</evidence>
<feature type="region of interest" description="Disordered" evidence="1">
    <location>
        <begin position="120"/>
        <end position="159"/>
    </location>
</feature>
<feature type="compositionally biased region" description="Basic and acidic residues" evidence="1">
    <location>
        <begin position="133"/>
        <end position="145"/>
    </location>
</feature>